<organism evidence="2 3">
    <name type="scientific">Papiliotrema laurentii</name>
    <name type="common">Cryptococcus laurentii</name>
    <dbReference type="NCBI Taxonomy" id="5418"/>
    <lineage>
        <taxon>Eukaryota</taxon>
        <taxon>Fungi</taxon>
        <taxon>Dikarya</taxon>
        <taxon>Basidiomycota</taxon>
        <taxon>Agaricomycotina</taxon>
        <taxon>Tremellomycetes</taxon>
        <taxon>Tremellales</taxon>
        <taxon>Rhynchogastremaceae</taxon>
        <taxon>Papiliotrema</taxon>
    </lineage>
</organism>
<sequence length="791" mass="89136">MARMAARRSLIHASRSLHHFTWSNPNLPKALAPSPLATSSDTTLDDFPLIPTASDPIVASLNYATDSELVDAILADSEPAAPTIPSSRARQPARTSSGRRYVSPYDLDWKSSIDPALAFLALRTRPIFGRFIEHVRPRIKQIYDALQPSGIHQLFASDVLIRSGDRQVVRDLLELDGKQPKHLRTSAIVSLYQHIQSDLASGKLEALSGDANVAISKALMAEGNIDLVPGIWTEMCKTVEWSISASWDFFEIILYMTRHDQLDEAVKMVQKLVEDEVMPAAASAGRSDPNHPEARTLLVQTMITRALLEYGMMGRVQIAADDLFATLAKSTVSPHAADLVMQLCRATVVGRRPDQVRWAGKFLLRFAKLSNAPPLSSSIINTFLQHCSPHYGVDWYLSLPEDHEPPSPLHIARMAHVRPQKVLLTALLKDVQKIPLAEFVGQRSHFISALILARQREALVQLYTVWEGSFDLTPKILVRTVRLLTEGRTGKSQYDEFLKRIMRKYWKVARRDAPDSPLVALVLIQVYIMRRQAHQIDRFELMDVLRKGKDDTEIKTYVESVIEDDPIEGYELVKFLREQAGLELEMPVQAVIDTCLSGHWDAVDQLSRIPDDDDPFENAQLDPSVQPQHRRLIAILRALKSERPNAALGWLAKMHKAHDPVPVRLYRALVQRCMLKDQWTLAVTAWLQAYAHYTADGKPADLVVLRQTADLILRKLSTCLEHAGPEAALRAYQATQKAEWAEFGTKAMGLEIDSEEWGQFSKDEEIKARQEIRTRWEMTMGKVAQVEEQSL</sequence>
<evidence type="ECO:0000256" key="1">
    <source>
        <dbReference type="SAM" id="MobiDB-lite"/>
    </source>
</evidence>
<accession>A0AAD9FWA4</accession>
<gene>
    <name evidence="2" type="ORF">DB88DRAFT_477421</name>
</gene>
<proteinExistence type="predicted"/>
<dbReference type="AlphaFoldDB" id="A0AAD9FWA4"/>
<feature type="compositionally biased region" description="Polar residues" evidence="1">
    <location>
        <begin position="84"/>
        <end position="98"/>
    </location>
</feature>
<keyword evidence="3" id="KW-1185">Reference proteome</keyword>
<reference evidence="2" key="1">
    <citation type="submission" date="2023-02" db="EMBL/GenBank/DDBJ databases">
        <title>Identification and recombinant expression of a fungal hydrolase from Papiliotrema laurentii that hydrolyzes apple cutin and clears colloidal polyester polyurethane.</title>
        <authorList>
            <consortium name="DOE Joint Genome Institute"/>
            <person name="Roman V.A."/>
            <person name="Bojanowski C."/>
            <person name="Crable B.R."/>
            <person name="Wagner D.N."/>
            <person name="Hung C.S."/>
            <person name="Nadeau L.J."/>
            <person name="Schratz L."/>
            <person name="Haridas S."/>
            <person name="Pangilinan J."/>
            <person name="Lipzen A."/>
            <person name="Na H."/>
            <person name="Yan M."/>
            <person name="Ng V."/>
            <person name="Grigoriev I.V."/>
            <person name="Spatafora J.W."/>
            <person name="Barlow D."/>
            <person name="Biffinger J."/>
            <person name="Kelley-Loughnane N."/>
            <person name="Varaljay V.A."/>
            <person name="Crookes-Goodson W.J."/>
        </authorList>
    </citation>
    <scope>NUCLEOTIDE SEQUENCE</scope>
    <source>
        <strain evidence="2">5307AH</strain>
    </source>
</reference>
<name>A0AAD9FWA4_PAPLA</name>
<evidence type="ECO:0000313" key="2">
    <source>
        <dbReference type="EMBL" id="KAK1927267.1"/>
    </source>
</evidence>
<protein>
    <submittedName>
        <fullName evidence="2">Uncharacterized protein</fullName>
    </submittedName>
</protein>
<dbReference type="EMBL" id="JAODAN010000001">
    <property type="protein sequence ID" value="KAK1927267.1"/>
    <property type="molecule type" value="Genomic_DNA"/>
</dbReference>
<comment type="caution">
    <text evidence="2">The sequence shown here is derived from an EMBL/GenBank/DDBJ whole genome shotgun (WGS) entry which is preliminary data.</text>
</comment>
<dbReference type="Proteomes" id="UP001182556">
    <property type="component" value="Unassembled WGS sequence"/>
</dbReference>
<feature type="region of interest" description="Disordered" evidence="1">
    <location>
        <begin position="81"/>
        <end position="100"/>
    </location>
</feature>
<evidence type="ECO:0000313" key="3">
    <source>
        <dbReference type="Proteomes" id="UP001182556"/>
    </source>
</evidence>